<dbReference type="OMA" id="ITWALIK"/>
<keyword evidence="3 7" id="KW-0808">Transferase</keyword>
<feature type="transmembrane region" description="Helical" evidence="8">
    <location>
        <begin position="63"/>
        <end position="84"/>
    </location>
</feature>
<keyword evidence="2" id="KW-0813">Transport</keyword>
<evidence type="ECO:0000256" key="1">
    <source>
        <dbReference type="ARBA" id="ARBA00004141"/>
    </source>
</evidence>
<evidence type="ECO:0000256" key="6">
    <source>
        <dbReference type="ARBA" id="ARBA00023136"/>
    </source>
</evidence>
<feature type="transmembrane region" description="Helical" evidence="8">
    <location>
        <begin position="305"/>
        <end position="323"/>
    </location>
</feature>
<dbReference type="GO" id="GO:0022857">
    <property type="term" value="F:transmembrane transporter activity"/>
    <property type="evidence" value="ECO:0007669"/>
    <property type="project" value="InterPro"/>
</dbReference>
<dbReference type="InterPro" id="IPR043130">
    <property type="entry name" value="CDP-OH_PTrfase_TM_dom"/>
</dbReference>
<dbReference type="AlphaFoldDB" id="A0A284R5V4"/>
<dbReference type="Gene3D" id="1.20.120.1760">
    <property type="match status" value="1"/>
</dbReference>
<feature type="transmembrane region" description="Helical" evidence="8">
    <location>
        <begin position="330"/>
        <end position="348"/>
    </location>
</feature>
<dbReference type="Proteomes" id="UP000219338">
    <property type="component" value="Unassembled WGS sequence"/>
</dbReference>
<dbReference type="InterPro" id="IPR000462">
    <property type="entry name" value="CDP-OH_P_trans"/>
</dbReference>
<reference evidence="10" key="1">
    <citation type="journal article" date="2017" name="Nat. Ecol. Evol.">
        <title>Genome expansion and lineage-specific genetic innovations in the forest pathogenic fungi Armillaria.</title>
        <authorList>
            <person name="Sipos G."/>
            <person name="Prasanna A.N."/>
            <person name="Walter M.C."/>
            <person name="O'Connor E."/>
            <person name="Balint B."/>
            <person name="Krizsan K."/>
            <person name="Kiss B."/>
            <person name="Hess J."/>
            <person name="Varga T."/>
            <person name="Slot J."/>
            <person name="Riley R."/>
            <person name="Boka B."/>
            <person name="Rigling D."/>
            <person name="Barry K."/>
            <person name="Lee J."/>
            <person name="Mihaltcheva S."/>
            <person name="LaButti K."/>
            <person name="Lipzen A."/>
            <person name="Waldron R."/>
            <person name="Moloney N.M."/>
            <person name="Sperisen C."/>
            <person name="Kredics L."/>
            <person name="Vagvoelgyi C."/>
            <person name="Patrignani A."/>
            <person name="Fitzpatrick D."/>
            <person name="Nagy I."/>
            <person name="Doyle S."/>
            <person name="Anderson J.B."/>
            <person name="Grigoriev I.V."/>
            <person name="Gueldener U."/>
            <person name="Muensterkoetter M."/>
            <person name="Nagy L.G."/>
        </authorList>
    </citation>
    <scope>NUCLEOTIDE SEQUENCE [LARGE SCALE GENOMIC DNA]</scope>
    <source>
        <strain evidence="10">C18/9</strain>
    </source>
</reference>
<evidence type="ECO:0000256" key="8">
    <source>
        <dbReference type="SAM" id="Phobius"/>
    </source>
</evidence>
<dbReference type="SUPFAM" id="SSF103473">
    <property type="entry name" value="MFS general substrate transporter"/>
    <property type="match status" value="1"/>
</dbReference>
<dbReference type="Pfam" id="PF01066">
    <property type="entry name" value="CDP-OH_P_transf"/>
    <property type="match status" value="1"/>
</dbReference>
<gene>
    <name evidence="9" type="ORF">ARMOST_07430</name>
</gene>
<sequence>MSKEINFAEMKNVEYVIDSDAEKRLLKKLDRILLPMFTVIYCMNFIDRTAIGNAKIAGIEKDLNMHGFDFNIALTVFYIFYVAAEVPSNLALKHFGSAWLAGLVTAFGVVSIGTAFVKSFAGLIVTRVFLGLAEGGTLSGLTYIMSRYYRRSELVLRLGIFFGLSTDLAGAFGGLLASGLLSVKDIGTVASWRKIFLVEGIITSGFGLLCFIILPTDPLYTRMLKPEERTLALARIDADQTTRSGGIREKTTWKLIWKAFNFNTAICSICYLMINISFQGLSLFMPTVIATLGRYTTVQSQLRTVPPYVLGAVWVLFNAYYCYRKNQRAIPILFSTLLIVLGYAMAVGTKNSHARYAACFLAITGGSTAGPVILTWGTNNAAPDTIRAVATALIPGIGALGSIIAVWTYLPSDAPDYHKGNTLNLATSSTTAVLVVIGALYIKWENAKREGGERDYRLEGKVSRILACPVLGWSILNSNFKLATGLLVYAGLTDLADGYLARRFKMHSVLGTILDPAADKALMTTLTVTLAMKGCLPAPVAVVILGRDILLVLAAFKIRYTSLPPPKTFSRYWDFSIPSAEVRPTEISKINTALQLLLMGATTVGQLVSPEAGFTLLDQQLTVDLALTGLQWIVVTTTIWSGLSYVFSPSAYRVLNAKRLARKKH</sequence>
<dbReference type="PANTHER" id="PTHR43791:SF48">
    <property type="entry name" value="TRANSPORTER, PUTATIVE (AFU_ORTHOLOGUE AFUA_4G01000)-RELATED"/>
    <property type="match status" value="1"/>
</dbReference>
<dbReference type="InterPro" id="IPR036259">
    <property type="entry name" value="MFS_trans_sf"/>
</dbReference>
<protein>
    <recommendedName>
        <fullName evidence="11">Major facilitator superfamily (MFS) profile domain-containing protein</fullName>
    </recommendedName>
</protein>
<feature type="transmembrane region" description="Helical" evidence="8">
    <location>
        <begin position="123"/>
        <end position="146"/>
    </location>
</feature>
<dbReference type="Pfam" id="PF07690">
    <property type="entry name" value="MFS_1"/>
    <property type="match status" value="1"/>
</dbReference>
<accession>A0A284R5V4</accession>
<dbReference type="FunFam" id="1.20.1250.20:FF:000018">
    <property type="entry name" value="MFS transporter permease"/>
    <property type="match status" value="1"/>
</dbReference>
<comment type="similarity">
    <text evidence="7">Belongs to the CDP-alcohol phosphatidyltransferase class-I family.</text>
</comment>
<keyword evidence="5 8" id="KW-1133">Transmembrane helix</keyword>
<keyword evidence="4 8" id="KW-0812">Transmembrane</keyword>
<dbReference type="OrthoDB" id="2962993at2759"/>
<dbReference type="InterPro" id="IPR048254">
    <property type="entry name" value="CDP_ALCOHOL_P_TRANSF_CS"/>
</dbReference>
<feature type="transmembrane region" description="Helical" evidence="8">
    <location>
        <begin position="158"/>
        <end position="183"/>
    </location>
</feature>
<dbReference type="GO" id="GO:0016780">
    <property type="term" value="F:phosphotransferase activity, for other substituted phosphate groups"/>
    <property type="evidence" value="ECO:0007669"/>
    <property type="project" value="InterPro"/>
</dbReference>
<dbReference type="PROSITE" id="PS00379">
    <property type="entry name" value="CDP_ALCOHOL_P_TRANSF"/>
    <property type="match status" value="1"/>
</dbReference>
<comment type="subcellular location">
    <subcellularLocation>
        <location evidence="1">Membrane</location>
        <topology evidence="1">Multi-pass membrane protein</topology>
    </subcellularLocation>
</comment>
<dbReference type="FunFam" id="1.20.1250.20:FF:000013">
    <property type="entry name" value="MFS general substrate transporter"/>
    <property type="match status" value="1"/>
</dbReference>
<evidence type="ECO:0000256" key="4">
    <source>
        <dbReference type="ARBA" id="ARBA00022692"/>
    </source>
</evidence>
<keyword evidence="10" id="KW-1185">Reference proteome</keyword>
<dbReference type="EMBL" id="FUEG01000004">
    <property type="protein sequence ID" value="SJL04072.1"/>
    <property type="molecule type" value="Genomic_DNA"/>
</dbReference>
<dbReference type="PANTHER" id="PTHR43791">
    <property type="entry name" value="PERMEASE-RELATED"/>
    <property type="match status" value="1"/>
</dbReference>
<dbReference type="GO" id="GO:0016020">
    <property type="term" value="C:membrane"/>
    <property type="evidence" value="ECO:0007669"/>
    <property type="project" value="UniProtKB-SubCell"/>
</dbReference>
<evidence type="ECO:0000313" key="9">
    <source>
        <dbReference type="EMBL" id="SJL04072.1"/>
    </source>
</evidence>
<feature type="transmembrane region" description="Helical" evidence="8">
    <location>
        <begin position="260"/>
        <end position="285"/>
    </location>
</feature>
<feature type="transmembrane region" description="Helical" evidence="8">
    <location>
        <begin position="422"/>
        <end position="444"/>
    </location>
</feature>
<feature type="transmembrane region" description="Helical" evidence="8">
    <location>
        <begin position="195"/>
        <end position="214"/>
    </location>
</feature>
<evidence type="ECO:0008006" key="11">
    <source>
        <dbReference type="Google" id="ProtNLM"/>
    </source>
</evidence>
<evidence type="ECO:0000256" key="7">
    <source>
        <dbReference type="RuleBase" id="RU003750"/>
    </source>
</evidence>
<evidence type="ECO:0000256" key="5">
    <source>
        <dbReference type="ARBA" id="ARBA00022989"/>
    </source>
</evidence>
<name>A0A284R5V4_ARMOS</name>
<evidence type="ECO:0000256" key="3">
    <source>
        <dbReference type="ARBA" id="ARBA00022679"/>
    </source>
</evidence>
<feature type="transmembrane region" description="Helical" evidence="8">
    <location>
        <begin position="354"/>
        <end position="376"/>
    </location>
</feature>
<keyword evidence="6 8" id="KW-0472">Membrane</keyword>
<feature type="transmembrane region" description="Helical" evidence="8">
    <location>
        <begin position="96"/>
        <end position="117"/>
    </location>
</feature>
<feature type="transmembrane region" description="Helical" evidence="8">
    <location>
        <begin position="32"/>
        <end position="51"/>
    </location>
</feature>
<dbReference type="Gene3D" id="1.20.1250.20">
    <property type="entry name" value="MFS general substrate transporter like domains"/>
    <property type="match status" value="1"/>
</dbReference>
<feature type="transmembrane region" description="Helical" evidence="8">
    <location>
        <begin position="536"/>
        <end position="556"/>
    </location>
</feature>
<evidence type="ECO:0000313" key="10">
    <source>
        <dbReference type="Proteomes" id="UP000219338"/>
    </source>
</evidence>
<proteinExistence type="inferred from homology"/>
<dbReference type="GO" id="GO:0008654">
    <property type="term" value="P:phospholipid biosynthetic process"/>
    <property type="evidence" value="ECO:0007669"/>
    <property type="project" value="InterPro"/>
</dbReference>
<dbReference type="STRING" id="47428.A0A284R5V4"/>
<organism evidence="9 10">
    <name type="scientific">Armillaria ostoyae</name>
    <name type="common">Armillaria root rot fungus</name>
    <dbReference type="NCBI Taxonomy" id="47428"/>
    <lineage>
        <taxon>Eukaryota</taxon>
        <taxon>Fungi</taxon>
        <taxon>Dikarya</taxon>
        <taxon>Basidiomycota</taxon>
        <taxon>Agaricomycotina</taxon>
        <taxon>Agaricomycetes</taxon>
        <taxon>Agaricomycetidae</taxon>
        <taxon>Agaricales</taxon>
        <taxon>Marasmiineae</taxon>
        <taxon>Physalacriaceae</taxon>
        <taxon>Armillaria</taxon>
    </lineage>
</organism>
<evidence type="ECO:0000256" key="2">
    <source>
        <dbReference type="ARBA" id="ARBA00022448"/>
    </source>
</evidence>
<dbReference type="InterPro" id="IPR011701">
    <property type="entry name" value="MFS"/>
</dbReference>
<feature type="transmembrane region" description="Helical" evidence="8">
    <location>
        <begin position="629"/>
        <end position="655"/>
    </location>
</feature>
<feature type="transmembrane region" description="Helical" evidence="8">
    <location>
        <begin position="388"/>
        <end position="410"/>
    </location>
</feature>